<organism evidence="1 2">
    <name type="scientific">Staphylococcus pseudintermedius</name>
    <dbReference type="NCBI Taxonomy" id="283734"/>
    <lineage>
        <taxon>Bacteria</taxon>
        <taxon>Bacillati</taxon>
        <taxon>Bacillota</taxon>
        <taxon>Bacilli</taxon>
        <taxon>Bacillales</taxon>
        <taxon>Staphylococcaceae</taxon>
        <taxon>Staphylococcus</taxon>
        <taxon>Staphylococcus intermedius group</taxon>
    </lineage>
</organism>
<dbReference type="Gene3D" id="3.10.450.150">
    <property type="entry name" value="enterococcus faecalis protein"/>
    <property type="match status" value="1"/>
</dbReference>
<protein>
    <submittedName>
        <fullName evidence="1">Uncharacterized protein</fullName>
    </submittedName>
</protein>
<feature type="non-terminal residue" evidence="1">
    <location>
        <position position="55"/>
    </location>
</feature>
<evidence type="ECO:0000313" key="2">
    <source>
        <dbReference type="Proteomes" id="UP000246800"/>
    </source>
</evidence>
<evidence type="ECO:0000313" key="1">
    <source>
        <dbReference type="EMBL" id="PWZ67987.1"/>
    </source>
</evidence>
<dbReference type="Proteomes" id="UP000246800">
    <property type="component" value="Unassembled WGS sequence"/>
</dbReference>
<dbReference type="RefSeq" id="WP_242444142.1">
    <property type="nucleotide sequence ID" value="NZ_QEIT01000610.1"/>
</dbReference>
<dbReference type="EMBL" id="QEIT01000610">
    <property type="protein sequence ID" value="PWZ67987.1"/>
    <property type="molecule type" value="Genomic_DNA"/>
</dbReference>
<gene>
    <name evidence="1" type="ORF">DD902_15285</name>
</gene>
<reference evidence="1 2" key="1">
    <citation type="journal article" date="2018" name="Vet. Microbiol.">
        <title>Clonal diversity and geographic distribution of methicillin-resistant Staphylococcus pseudintermedius from Australian animals: Discovery of novel sequence types.</title>
        <authorList>
            <person name="Worthing K.A."/>
            <person name="Abraham S."/>
            <person name="Coombs G.W."/>
            <person name="Pang S."/>
            <person name="Saputra S."/>
            <person name="Jordan D."/>
            <person name="Trott D.J."/>
            <person name="Norris J.M."/>
        </authorList>
    </citation>
    <scope>NUCLEOTIDE SEQUENCE [LARGE SCALE GENOMIC DNA]</scope>
    <source>
        <strain evidence="1 2">ST525 1</strain>
    </source>
</reference>
<dbReference type="Pfam" id="PF06124">
    <property type="entry name" value="DUF960"/>
    <property type="match status" value="1"/>
</dbReference>
<dbReference type="InterPro" id="IPR009303">
    <property type="entry name" value="DUF960"/>
</dbReference>
<dbReference type="AlphaFoldDB" id="A0A317YLF8"/>
<proteinExistence type="predicted"/>
<name>A0A317YLF8_STAPS</name>
<accession>A0A317YLF8</accession>
<comment type="caution">
    <text evidence="1">The sequence shown here is derived from an EMBL/GenBank/DDBJ whole genome shotgun (WGS) entry which is preliminary data.</text>
</comment>
<sequence>MNRYITRGIANNLPNILQHQLWQLVSEREQEQTKDNTSVDYFHIFQFNKHRNQLY</sequence>